<sequence>MVQWLKEDINMSQRKRFSFDDEVDDTIDLSKDDLKNSSITNNDKPSNDNVFADEDGLDAKAYPTDNGGDKSMKNKKKRKFKIKKWQIALIAFLSIIIVFVIYVFVAGGNDGPVYGDRCASLIAIDKSKFTGVEDAIKADPSVNSINIEVDCRIVKISMNFVDNTSSDTAKQLATNALHTLDDTLGENKEEGRAYSNLFTTANGRGQYNVEFVLTSNGDTNFPIFGTKHPNSDDITFTGANVVDQAATDRAANTNANQ</sequence>
<name>B0N661_9FIRM</name>
<proteinExistence type="predicted"/>
<keyword evidence="1" id="KW-0812">Transmembrane</keyword>
<feature type="transmembrane region" description="Helical" evidence="1">
    <location>
        <begin position="85"/>
        <end position="105"/>
    </location>
</feature>
<keyword evidence="3" id="KW-1185">Reference proteome</keyword>
<dbReference type="eggNOG" id="ENOG5032UVH">
    <property type="taxonomic scope" value="Bacteria"/>
</dbReference>
<reference evidence="2" key="1">
    <citation type="submission" date="2007-11" db="EMBL/GenBank/DDBJ databases">
        <authorList>
            <person name="Fulton L."/>
            <person name="Clifton S."/>
            <person name="Fulton B."/>
            <person name="Xu J."/>
            <person name="Minx P."/>
            <person name="Pepin K.H."/>
            <person name="Johnson M."/>
            <person name="Thiruvilangam P."/>
            <person name="Bhonagiri V."/>
            <person name="Nash W.E."/>
            <person name="Mardis E.R."/>
            <person name="Wilson R.K."/>
        </authorList>
    </citation>
    <scope>NUCLEOTIDE SEQUENCE [LARGE SCALE GENOMIC DNA]</scope>
    <source>
        <strain evidence="2">DSM 1402</strain>
    </source>
</reference>
<dbReference type="HOGENOM" id="CLU_1080696_0_0_9"/>
<gene>
    <name evidence="2" type="ORF">CLORAM_02082</name>
</gene>
<accession>B0N661</accession>
<dbReference type="AlphaFoldDB" id="B0N661"/>
<evidence type="ECO:0000313" key="3">
    <source>
        <dbReference type="Proteomes" id="UP000005798"/>
    </source>
</evidence>
<protein>
    <submittedName>
        <fullName evidence="2">Uncharacterized protein</fullName>
    </submittedName>
</protein>
<organism evidence="2 3">
    <name type="scientific">Thomasclavelia ramosa DSM 1402</name>
    <dbReference type="NCBI Taxonomy" id="445974"/>
    <lineage>
        <taxon>Bacteria</taxon>
        <taxon>Bacillati</taxon>
        <taxon>Bacillota</taxon>
        <taxon>Erysipelotrichia</taxon>
        <taxon>Erysipelotrichales</taxon>
        <taxon>Coprobacillaceae</taxon>
        <taxon>Thomasclavelia</taxon>
    </lineage>
</organism>
<evidence type="ECO:0000313" key="2">
    <source>
        <dbReference type="EMBL" id="EDS17299.1"/>
    </source>
</evidence>
<reference evidence="2" key="2">
    <citation type="submission" date="2014-06" db="EMBL/GenBank/DDBJ databases">
        <title>Draft genome sequence of Clostridium ramosum(DSM 1402).</title>
        <authorList>
            <person name="Sudarsanam P."/>
            <person name="Ley R."/>
            <person name="Guruge J."/>
            <person name="Turnbaugh P.J."/>
            <person name="Mahowald M."/>
            <person name="Liep D."/>
            <person name="Gordon J."/>
        </authorList>
    </citation>
    <scope>NUCLEOTIDE SEQUENCE</scope>
    <source>
        <strain evidence="2">DSM 1402</strain>
    </source>
</reference>
<evidence type="ECO:0000256" key="1">
    <source>
        <dbReference type="SAM" id="Phobius"/>
    </source>
</evidence>
<dbReference type="Proteomes" id="UP000005798">
    <property type="component" value="Unassembled WGS sequence"/>
</dbReference>
<keyword evidence="1" id="KW-1133">Transmembrane helix</keyword>
<comment type="caution">
    <text evidence="2">The sequence shown here is derived from an EMBL/GenBank/DDBJ whole genome shotgun (WGS) entry which is preliminary data.</text>
</comment>
<keyword evidence="1" id="KW-0472">Membrane</keyword>
<dbReference type="EMBL" id="ABFX02000008">
    <property type="protein sequence ID" value="EDS17299.1"/>
    <property type="molecule type" value="Genomic_DNA"/>
</dbReference>